<dbReference type="EC" id="4.2.3.5" evidence="3 11"/>
<sequence>MRYITAGESHGEALVAIIEGLPSNLFIDVEFINNELQRRQGGYGRGGRMAIEKDEVHIVSGVRHGKTIGAPLTLEIINRDYTNWKDKEIPPIARPRPGHADLAGAIKYNQRDIRNILERSSARETAARVAIGSVAKLLLKELNISIKSKVLEIGGVKTEEEWIKVIEEAKAKGDTLGGIIEIVIEGVPIGLGSHTQWDRKLDALLSYHIMSVQAIKGVEFGLGFEAAKRPGSLVHDEIYYDKEKGFYRKTNNAGGIEGGISNGSPIVIKAAMKPIPTLLKPLTSIDINTKEEVKAAYERSDVTAVEAAACVLEAVCAWVIAEESLKKFGGDSIEELKRNYISYLEYVRNF</sequence>
<keyword evidence="8 11" id="KW-0521">NADP</keyword>
<feature type="binding site" evidence="11">
    <location>
        <position position="299"/>
    </location>
    <ligand>
        <name>FMN</name>
        <dbReference type="ChEBI" id="CHEBI:58210"/>
    </ligand>
</feature>
<dbReference type="CDD" id="cd07304">
    <property type="entry name" value="Chorismate_synthase"/>
    <property type="match status" value="1"/>
</dbReference>
<comment type="pathway">
    <text evidence="1 11">Metabolic intermediate biosynthesis; chorismate biosynthesis; chorismate from D-erythrose 4-phosphate and phosphoenolpyruvate: step 7/7.</text>
</comment>
<reference evidence="13" key="1">
    <citation type="submission" date="2016-11" db="EMBL/GenBank/DDBJ databases">
        <authorList>
            <person name="Varghese N."/>
            <person name="Submissions S."/>
        </authorList>
    </citation>
    <scope>NUCLEOTIDE SEQUENCE [LARGE SCALE GENOMIC DNA]</scope>
    <source>
        <strain evidence="13">DSM 18761</strain>
    </source>
</reference>
<gene>
    <name evidence="11" type="primary">aroC</name>
    <name evidence="12" type="ORF">SAMN02745195_01249</name>
</gene>
<dbReference type="RefSeq" id="WP_072968371.1">
    <property type="nucleotide sequence ID" value="NZ_FQUR01000010.1"/>
</dbReference>
<comment type="similarity">
    <text evidence="2 11">Belongs to the chorismate synthase family.</text>
</comment>
<keyword evidence="4 11" id="KW-0028">Amino-acid biosynthesis</keyword>
<name>A0A1M4WQ44_9THEO</name>
<comment type="cofactor">
    <cofactor evidence="11">
        <name>FMNH2</name>
        <dbReference type="ChEBI" id="CHEBI:57618"/>
    </cofactor>
    <text evidence="11">Reduced FMN (FMNH(2)).</text>
</comment>
<dbReference type="HAMAP" id="MF_00300">
    <property type="entry name" value="Chorismate_synth"/>
    <property type="match status" value="1"/>
</dbReference>
<feature type="binding site" evidence="11">
    <location>
        <position position="39"/>
    </location>
    <ligand>
        <name>NADP(+)</name>
        <dbReference type="ChEBI" id="CHEBI:58349"/>
    </ligand>
</feature>
<feature type="binding site" evidence="11">
    <location>
        <position position="45"/>
    </location>
    <ligand>
        <name>NADP(+)</name>
        <dbReference type="ChEBI" id="CHEBI:58349"/>
    </ligand>
</feature>
<keyword evidence="7 11" id="KW-0274">FAD</keyword>
<dbReference type="PANTHER" id="PTHR21085">
    <property type="entry name" value="CHORISMATE SYNTHASE"/>
    <property type="match status" value="1"/>
</dbReference>
<comment type="function">
    <text evidence="11">Catalyzes the anti-1,4-elimination of the C-3 phosphate and the C-6 proR hydrogen from 5-enolpyruvylshikimate-3-phosphate (EPSP) to yield chorismate, which is the branch point compound that serves as the starting substrate for the three terminal pathways of aromatic amino acid biosynthesis. This reaction introduces a second double bond into the aromatic ring system.</text>
</comment>
<feature type="binding site" evidence="11">
    <location>
        <begin position="213"/>
        <end position="214"/>
    </location>
    <ligand>
        <name>FMN</name>
        <dbReference type="ChEBI" id="CHEBI:58210"/>
    </ligand>
</feature>
<dbReference type="InterPro" id="IPR000453">
    <property type="entry name" value="Chorismate_synth"/>
</dbReference>
<evidence type="ECO:0000256" key="6">
    <source>
        <dbReference type="ARBA" id="ARBA00022643"/>
    </source>
</evidence>
<evidence type="ECO:0000256" key="1">
    <source>
        <dbReference type="ARBA" id="ARBA00005044"/>
    </source>
</evidence>
<feature type="binding site" evidence="11">
    <location>
        <position position="258"/>
    </location>
    <ligand>
        <name>FMN</name>
        <dbReference type="ChEBI" id="CHEBI:58210"/>
    </ligand>
</feature>
<dbReference type="UniPathway" id="UPA00053">
    <property type="reaction ID" value="UER00090"/>
</dbReference>
<comment type="catalytic activity">
    <reaction evidence="11">
        <text>5-O-(1-carboxyvinyl)-3-phosphoshikimate = chorismate + phosphate</text>
        <dbReference type="Rhea" id="RHEA:21020"/>
        <dbReference type="ChEBI" id="CHEBI:29748"/>
        <dbReference type="ChEBI" id="CHEBI:43474"/>
        <dbReference type="ChEBI" id="CHEBI:57701"/>
        <dbReference type="EC" id="4.2.3.5"/>
    </reaction>
</comment>
<protein>
    <recommendedName>
        <fullName evidence="3 11">Chorismate synthase</fullName>
        <shortName evidence="11">CS</shortName>
        <ecNumber evidence="3 11">4.2.3.5</ecNumber>
    </recommendedName>
    <alternativeName>
        <fullName evidence="11">5-enolpyruvylshikimate-3-phosphate phospholyase</fullName>
    </alternativeName>
</protein>
<keyword evidence="5 11" id="KW-0285">Flavoprotein</keyword>
<dbReference type="GO" id="GO:0008652">
    <property type="term" value="P:amino acid biosynthetic process"/>
    <property type="evidence" value="ECO:0007669"/>
    <property type="project" value="UniProtKB-KW"/>
</dbReference>
<evidence type="ECO:0000313" key="13">
    <source>
        <dbReference type="Proteomes" id="UP000184127"/>
    </source>
</evidence>
<keyword evidence="9 11" id="KW-0057">Aromatic amino acid biosynthesis</keyword>
<dbReference type="GO" id="GO:0004107">
    <property type="term" value="F:chorismate synthase activity"/>
    <property type="evidence" value="ECO:0007669"/>
    <property type="project" value="UniProtKB-UniRule"/>
</dbReference>
<evidence type="ECO:0000256" key="10">
    <source>
        <dbReference type="ARBA" id="ARBA00023239"/>
    </source>
</evidence>
<dbReference type="InterPro" id="IPR035904">
    <property type="entry name" value="Chorismate_synth_AroC_sf"/>
</dbReference>
<feature type="binding site" evidence="11">
    <location>
        <begin position="119"/>
        <end position="121"/>
    </location>
    <ligand>
        <name>FMN</name>
        <dbReference type="ChEBI" id="CHEBI:58210"/>
    </ligand>
</feature>
<evidence type="ECO:0000256" key="4">
    <source>
        <dbReference type="ARBA" id="ARBA00022605"/>
    </source>
</evidence>
<dbReference type="AlphaFoldDB" id="A0A1M4WQ44"/>
<evidence type="ECO:0000313" key="12">
    <source>
        <dbReference type="EMBL" id="SHE83334.1"/>
    </source>
</evidence>
<proteinExistence type="inferred from homology"/>
<evidence type="ECO:0000256" key="3">
    <source>
        <dbReference type="ARBA" id="ARBA00013036"/>
    </source>
</evidence>
<evidence type="ECO:0000256" key="2">
    <source>
        <dbReference type="ARBA" id="ARBA00008014"/>
    </source>
</evidence>
<evidence type="ECO:0000256" key="8">
    <source>
        <dbReference type="ARBA" id="ARBA00022857"/>
    </source>
</evidence>
<dbReference type="InterPro" id="IPR020541">
    <property type="entry name" value="Chorismate_synthase_CS"/>
</dbReference>
<feature type="binding site" evidence="11">
    <location>
        <begin position="273"/>
        <end position="277"/>
    </location>
    <ligand>
        <name>FMN</name>
        <dbReference type="ChEBI" id="CHEBI:58210"/>
    </ligand>
</feature>
<keyword evidence="10 11" id="KW-0456">Lyase</keyword>
<dbReference type="Pfam" id="PF01264">
    <property type="entry name" value="Chorismate_synt"/>
    <property type="match status" value="1"/>
</dbReference>
<keyword evidence="6 11" id="KW-0288">FMN</keyword>
<dbReference type="GO" id="GO:0009423">
    <property type="term" value="P:chorismate biosynthetic process"/>
    <property type="evidence" value="ECO:0007669"/>
    <property type="project" value="UniProtKB-UniRule"/>
</dbReference>
<dbReference type="GO" id="GO:0005829">
    <property type="term" value="C:cytosol"/>
    <property type="evidence" value="ECO:0007669"/>
    <property type="project" value="TreeGrafter"/>
</dbReference>
<dbReference type="PANTHER" id="PTHR21085:SF0">
    <property type="entry name" value="CHORISMATE SYNTHASE"/>
    <property type="match status" value="1"/>
</dbReference>
<dbReference type="EMBL" id="FQUR01000010">
    <property type="protein sequence ID" value="SHE83334.1"/>
    <property type="molecule type" value="Genomic_DNA"/>
</dbReference>
<dbReference type="PROSITE" id="PS00788">
    <property type="entry name" value="CHORISMATE_SYNTHASE_2"/>
    <property type="match status" value="1"/>
</dbReference>
<accession>A0A1M4WQ44</accession>
<dbReference type="PROSITE" id="PS00787">
    <property type="entry name" value="CHORISMATE_SYNTHASE_1"/>
    <property type="match status" value="1"/>
</dbReference>
<organism evidence="12 13">
    <name type="scientific">Thermoanaerobacter uzonensis DSM 18761</name>
    <dbReference type="NCBI Taxonomy" id="1123369"/>
    <lineage>
        <taxon>Bacteria</taxon>
        <taxon>Bacillati</taxon>
        <taxon>Bacillota</taxon>
        <taxon>Clostridia</taxon>
        <taxon>Thermoanaerobacterales</taxon>
        <taxon>Thermoanaerobacteraceae</taxon>
        <taxon>Thermoanaerobacter</taxon>
    </lineage>
</organism>
<dbReference type="SUPFAM" id="SSF103263">
    <property type="entry name" value="Chorismate synthase, AroC"/>
    <property type="match status" value="1"/>
</dbReference>
<evidence type="ECO:0000256" key="11">
    <source>
        <dbReference type="HAMAP-Rule" id="MF_00300"/>
    </source>
</evidence>
<keyword evidence="13" id="KW-1185">Reference proteome</keyword>
<dbReference type="Proteomes" id="UP000184127">
    <property type="component" value="Unassembled WGS sequence"/>
</dbReference>
<dbReference type="GO" id="GO:0010181">
    <property type="term" value="F:FMN binding"/>
    <property type="evidence" value="ECO:0007669"/>
    <property type="project" value="TreeGrafter"/>
</dbReference>
<evidence type="ECO:0000256" key="9">
    <source>
        <dbReference type="ARBA" id="ARBA00023141"/>
    </source>
</evidence>
<evidence type="ECO:0000256" key="5">
    <source>
        <dbReference type="ARBA" id="ARBA00022630"/>
    </source>
</evidence>
<dbReference type="Gene3D" id="3.60.150.10">
    <property type="entry name" value="Chorismate synthase AroC"/>
    <property type="match status" value="2"/>
</dbReference>
<dbReference type="GO" id="GO:0009073">
    <property type="term" value="P:aromatic amino acid family biosynthetic process"/>
    <property type="evidence" value="ECO:0007669"/>
    <property type="project" value="UniProtKB-KW"/>
</dbReference>
<comment type="subunit">
    <text evidence="11">Homotetramer.</text>
</comment>
<evidence type="ECO:0000256" key="7">
    <source>
        <dbReference type="ARBA" id="ARBA00022827"/>
    </source>
</evidence>
<dbReference type="PIRSF" id="PIRSF001456">
    <property type="entry name" value="Chorismate_synth"/>
    <property type="match status" value="1"/>
</dbReference>